<dbReference type="SMART" id="SM00421">
    <property type="entry name" value="HTH_LUXR"/>
    <property type="match status" value="1"/>
</dbReference>
<feature type="compositionally biased region" description="Polar residues" evidence="4">
    <location>
        <begin position="738"/>
        <end position="758"/>
    </location>
</feature>
<dbReference type="InterPro" id="IPR016032">
    <property type="entry name" value="Sig_transdc_resp-reg_C-effctor"/>
</dbReference>
<dbReference type="PRINTS" id="PR00038">
    <property type="entry name" value="HTHLUXR"/>
</dbReference>
<dbReference type="RefSeq" id="WP_341442332.1">
    <property type="nucleotide sequence ID" value="NZ_JBBPCN010000001.1"/>
</dbReference>
<reference evidence="6 7" key="1">
    <citation type="submission" date="2024-03" db="EMBL/GenBank/DDBJ databases">
        <title>Rhodococcus navarretei sp. nov. and Pseudarthrobacter quantumdoti sp. nov., two new species with the ability to biosynthesize Quantum Dots isolated from soil samples at Union Glacier, Antarctica.</title>
        <authorList>
            <person name="Vargas M."/>
        </authorList>
    </citation>
    <scope>NUCLEOTIDE SEQUENCE [LARGE SCALE GENOMIC DNA]</scope>
    <source>
        <strain evidence="6 7">EXRC-4A-4</strain>
    </source>
</reference>
<feature type="domain" description="HTH luxR-type" evidence="5">
    <location>
        <begin position="751"/>
        <end position="816"/>
    </location>
</feature>
<dbReference type="Gene3D" id="1.10.10.10">
    <property type="entry name" value="Winged helix-like DNA-binding domain superfamily/Winged helix DNA-binding domain"/>
    <property type="match status" value="1"/>
</dbReference>
<comment type="caution">
    <text evidence="6">The sequence shown here is derived from an EMBL/GenBank/DDBJ whole genome shotgun (WGS) entry which is preliminary data.</text>
</comment>
<dbReference type="CDD" id="cd06170">
    <property type="entry name" value="LuxR_C_like"/>
    <property type="match status" value="1"/>
</dbReference>
<gene>
    <name evidence="6" type="ORF">AABD04_21135</name>
</gene>
<sequence length="836" mass="85530">MTSTCSWLVGVERADRFVRDALTTNGLHVVVGVNGSGRSAVLDAIAASVEAYTGTIADAPAGSTVLVDDAHLSPEQRLDEIAAAATRSDITLIVATAPRSFDSRIEKLVSSAGSNRLTLVPLDKAAVSVRAAATARPVSASLAGAIVKATGGILAAVDAALGALGGDRSDPAPLRAVAESVAEQHRRMLVEATDDTRALLLAARFGITPDPASATQIVARASDVESVVDLARSSGMLDTAGTLIPSAEAPLTEAMGEGRCRVLLSTITDVAVRSRLLDATAARALAERGVVHAGLADLLVQHADSAPVDTAGALYDAAVEAGFDAAELAARRSEVAAATGDLDGAGRYADVVLDSAAGCEATHLRTAVRVSASIAAQRGMASRSAQLFSWLGEDRLGPDAVWAALSAAAAGDRSAADRSMAAVSALAPTSSTASGTLLVTGVIGSIDSRSPAASGAAANSLMRAIALTGTVSDRACTPDTPAAIAALHAMHCGDLSRGDSIVARALPEHRPGSEAHTRLSLVGAWASMLRGDTADAGAVIEALRIPVSHVRNQLFLQAIRVGLARRSGDAGSLITAWTQAQNVIAEYSTDLFALLPLGELLLAATRLGQVDRVEHLVAQATDLLAALGEPPVWASALHWYQVQAAIVAQTPDALVPHAKALATAAPTHPYSAALAAAGRAWLGVLQGRPDATDVENSARTLTAFGLPWDGARLASEAALTVTDTATATSLLHIARSLRQPSSSQRDAQGSTPQPTGSLSDREAEVAELLVLGVTYREVGSRLYISPKTVEHHVARIRRRLGAESRSELISMLRAMGYGASTSAAVGGVTAHGPGAT</sequence>
<dbReference type="Pfam" id="PF00196">
    <property type="entry name" value="GerE"/>
    <property type="match status" value="1"/>
</dbReference>
<evidence type="ECO:0000313" key="6">
    <source>
        <dbReference type="EMBL" id="MEK8073353.1"/>
    </source>
</evidence>
<evidence type="ECO:0000256" key="2">
    <source>
        <dbReference type="ARBA" id="ARBA00023125"/>
    </source>
</evidence>
<evidence type="ECO:0000256" key="4">
    <source>
        <dbReference type="SAM" id="MobiDB-lite"/>
    </source>
</evidence>
<keyword evidence="7" id="KW-1185">Reference proteome</keyword>
<organism evidence="6 7">
    <name type="scientific">Rhodococcus navarretei</name>
    <dbReference type="NCBI Taxonomy" id="3128981"/>
    <lineage>
        <taxon>Bacteria</taxon>
        <taxon>Bacillati</taxon>
        <taxon>Actinomycetota</taxon>
        <taxon>Actinomycetes</taxon>
        <taxon>Mycobacteriales</taxon>
        <taxon>Nocardiaceae</taxon>
        <taxon>Rhodococcus</taxon>
    </lineage>
</organism>
<name>A0ABU9D3W1_9NOCA</name>
<keyword evidence="1" id="KW-0805">Transcription regulation</keyword>
<dbReference type="InterPro" id="IPR000792">
    <property type="entry name" value="Tscrpt_reg_LuxR_C"/>
</dbReference>
<dbReference type="PANTHER" id="PTHR44688:SF16">
    <property type="entry name" value="DNA-BINDING TRANSCRIPTIONAL ACTIVATOR DEVR_DOSR"/>
    <property type="match status" value="1"/>
</dbReference>
<dbReference type="Proteomes" id="UP001456513">
    <property type="component" value="Unassembled WGS sequence"/>
</dbReference>
<accession>A0ABU9D3W1</accession>
<feature type="region of interest" description="Disordered" evidence="4">
    <location>
        <begin position="737"/>
        <end position="761"/>
    </location>
</feature>
<keyword evidence="3" id="KW-0804">Transcription</keyword>
<dbReference type="InterPro" id="IPR036388">
    <property type="entry name" value="WH-like_DNA-bd_sf"/>
</dbReference>
<proteinExistence type="predicted"/>
<dbReference type="PROSITE" id="PS00622">
    <property type="entry name" value="HTH_LUXR_1"/>
    <property type="match status" value="1"/>
</dbReference>
<protein>
    <submittedName>
        <fullName evidence="6">Helix-turn-helix transcriptional regulator</fullName>
    </submittedName>
</protein>
<evidence type="ECO:0000313" key="7">
    <source>
        <dbReference type="Proteomes" id="UP001456513"/>
    </source>
</evidence>
<dbReference type="EMBL" id="JBBPCN010000001">
    <property type="protein sequence ID" value="MEK8073353.1"/>
    <property type="molecule type" value="Genomic_DNA"/>
</dbReference>
<evidence type="ECO:0000256" key="3">
    <source>
        <dbReference type="ARBA" id="ARBA00023163"/>
    </source>
</evidence>
<dbReference type="PROSITE" id="PS50043">
    <property type="entry name" value="HTH_LUXR_2"/>
    <property type="match status" value="1"/>
</dbReference>
<dbReference type="PANTHER" id="PTHR44688">
    <property type="entry name" value="DNA-BINDING TRANSCRIPTIONAL ACTIVATOR DEVR_DOSR"/>
    <property type="match status" value="1"/>
</dbReference>
<evidence type="ECO:0000256" key="1">
    <source>
        <dbReference type="ARBA" id="ARBA00023015"/>
    </source>
</evidence>
<keyword evidence="2" id="KW-0238">DNA-binding</keyword>
<evidence type="ECO:0000259" key="5">
    <source>
        <dbReference type="PROSITE" id="PS50043"/>
    </source>
</evidence>
<dbReference type="SUPFAM" id="SSF46894">
    <property type="entry name" value="C-terminal effector domain of the bipartite response regulators"/>
    <property type="match status" value="1"/>
</dbReference>